<keyword evidence="3" id="KW-1185">Reference proteome</keyword>
<evidence type="ECO:0000313" key="2">
    <source>
        <dbReference type="EMBL" id="KAF6318633.1"/>
    </source>
</evidence>
<comment type="caution">
    <text evidence="2">The sequence shown here is derived from an EMBL/GenBank/DDBJ whole genome shotgun (WGS) entry which is preliminary data.</text>
</comment>
<organism evidence="2 3">
    <name type="scientific">Pipistrellus kuhlii</name>
    <name type="common">Kuhl's pipistrelle</name>
    <dbReference type="NCBI Taxonomy" id="59472"/>
    <lineage>
        <taxon>Eukaryota</taxon>
        <taxon>Metazoa</taxon>
        <taxon>Chordata</taxon>
        <taxon>Craniata</taxon>
        <taxon>Vertebrata</taxon>
        <taxon>Euteleostomi</taxon>
        <taxon>Mammalia</taxon>
        <taxon>Eutheria</taxon>
        <taxon>Laurasiatheria</taxon>
        <taxon>Chiroptera</taxon>
        <taxon>Yangochiroptera</taxon>
        <taxon>Vespertilionidae</taxon>
        <taxon>Pipistrellus</taxon>
    </lineage>
</organism>
<dbReference type="EMBL" id="JACAGB010000017">
    <property type="protein sequence ID" value="KAF6318633.1"/>
    <property type="molecule type" value="Genomic_DNA"/>
</dbReference>
<proteinExistence type="predicted"/>
<name>A0A7J7V0L2_PIPKU</name>
<dbReference type="Proteomes" id="UP000558488">
    <property type="component" value="Unassembled WGS sequence"/>
</dbReference>
<gene>
    <name evidence="2" type="ORF">mPipKuh1_008631</name>
</gene>
<dbReference type="AlphaFoldDB" id="A0A7J7V0L2"/>
<feature type="compositionally biased region" description="Polar residues" evidence="1">
    <location>
        <begin position="12"/>
        <end position="21"/>
    </location>
</feature>
<protein>
    <submittedName>
        <fullName evidence="2">Uncharacterized protein</fullName>
    </submittedName>
</protein>
<evidence type="ECO:0000313" key="3">
    <source>
        <dbReference type="Proteomes" id="UP000558488"/>
    </source>
</evidence>
<feature type="region of interest" description="Disordered" evidence="1">
    <location>
        <begin position="1"/>
        <end position="39"/>
    </location>
</feature>
<reference evidence="2 3" key="1">
    <citation type="journal article" date="2020" name="Nature">
        <title>Six reference-quality genomes reveal evolution of bat adaptations.</title>
        <authorList>
            <person name="Jebb D."/>
            <person name="Huang Z."/>
            <person name="Pippel M."/>
            <person name="Hughes G.M."/>
            <person name="Lavrichenko K."/>
            <person name="Devanna P."/>
            <person name="Winkler S."/>
            <person name="Jermiin L.S."/>
            <person name="Skirmuntt E.C."/>
            <person name="Katzourakis A."/>
            <person name="Burkitt-Gray L."/>
            <person name="Ray D.A."/>
            <person name="Sullivan K.A.M."/>
            <person name="Roscito J.G."/>
            <person name="Kirilenko B.M."/>
            <person name="Davalos L.M."/>
            <person name="Corthals A.P."/>
            <person name="Power M.L."/>
            <person name="Jones G."/>
            <person name="Ransome R.D."/>
            <person name="Dechmann D.K.N."/>
            <person name="Locatelli A.G."/>
            <person name="Puechmaille S.J."/>
            <person name="Fedrigo O."/>
            <person name="Jarvis E.D."/>
            <person name="Hiller M."/>
            <person name="Vernes S.C."/>
            <person name="Myers E.W."/>
            <person name="Teeling E.C."/>
        </authorList>
    </citation>
    <scope>NUCLEOTIDE SEQUENCE [LARGE SCALE GENOMIC DNA]</scope>
    <source>
        <strain evidence="2">MPipKuh1</strain>
        <tissue evidence="2">Flight muscle</tissue>
    </source>
</reference>
<evidence type="ECO:0000256" key="1">
    <source>
        <dbReference type="SAM" id="MobiDB-lite"/>
    </source>
</evidence>
<accession>A0A7J7V0L2</accession>
<sequence length="124" mass="13340">MGGPPGLETLRTGGNQKSGQHVKNETHPPCAGASPAEGGSRRRLYLVPWPCTIPAVPRSLLARCAEMGGLPEAPELLWGTEQCCWQGGREKPDCEPHAALWPLECGGSSTKYHGLGESILKKWR</sequence>